<accession>A0A1E3L6M4</accession>
<evidence type="ECO:0000313" key="2">
    <source>
        <dbReference type="Proteomes" id="UP000094578"/>
    </source>
</evidence>
<dbReference type="Proteomes" id="UP000094578">
    <property type="component" value="Unassembled WGS sequence"/>
</dbReference>
<reference evidence="1 2" key="1">
    <citation type="submission" date="2016-08" db="EMBL/GenBank/DDBJ databases">
        <title>Genome sequencing of Paenibacillus sp. TI45-13ar, isolated from Korean traditional nuruk.</title>
        <authorList>
            <person name="Kim S.-J."/>
        </authorList>
    </citation>
    <scope>NUCLEOTIDE SEQUENCE [LARGE SCALE GENOMIC DNA]</scope>
    <source>
        <strain evidence="1 2">TI45-13ar</strain>
    </source>
</reference>
<name>A0A1E3L6M4_9BACL</name>
<organism evidence="1 2">
    <name type="scientific">Paenibacillus nuruki</name>
    <dbReference type="NCBI Taxonomy" id="1886670"/>
    <lineage>
        <taxon>Bacteria</taxon>
        <taxon>Bacillati</taxon>
        <taxon>Bacillota</taxon>
        <taxon>Bacilli</taxon>
        <taxon>Bacillales</taxon>
        <taxon>Paenibacillaceae</taxon>
        <taxon>Paenibacillus</taxon>
    </lineage>
</organism>
<dbReference type="EMBL" id="MDER01000030">
    <property type="protein sequence ID" value="ODP29477.1"/>
    <property type="molecule type" value="Genomic_DNA"/>
</dbReference>
<dbReference type="STRING" id="1886670.PTI45_00960"/>
<proteinExistence type="predicted"/>
<protein>
    <submittedName>
        <fullName evidence="1">Uncharacterized protein</fullName>
    </submittedName>
</protein>
<comment type="caution">
    <text evidence="1">The sequence shown here is derived from an EMBL/GenBank/DDBJ whole genome shotgun (WGS) entry which is preliminary data.</text>
</comment>
<gene>
    <name evidence="1" type="ORF">PTI45_00960</name>
</gene>
<sequence>MSIRYTDYVRMKTGQYQSVGKFGEDIYVFEMLTGITDTSEFHQISKQEFDSFEVWSEEAPEYPKTYEILARPVLCSGYLGKAYLDPSLLRDM</sequence>
<keyword evidence="2" id="KW-1185">Reference proteome</keyword>
<evidence type="ECO:0000313" key="1">
    <source>
        <dbReference type="EMBL" id="ODP29477.1"/>
    </source>
</evidence>
<dbReference type="AlphaFoldDB" id="A0A1E3L6M4"/>
<dbReference type="RefSeq" id="WP_069326416.1">
    <property type="nucleotide sequence ID" value="NZ_MDER01000030.1"/>
</dbReference>